<comment type="caution">
    <text evidence="1">The sequence shown here is derived from an EMBL/GenBank/DDBJ whole genome shotgun (WGS) entry which is preliminary data.</text>
</comment>
<evidence type="ECO:0008006" key="3">
    <source>
        <dbReference type="Google" id="ProtNLM"/>
    </source>
</evidence>
<sequence length="82" mass="9314">MSTRLRLPLTGNQWCDERWAWTTEGNDIVFTDESCFCLQYHDGRIELLPYSASSPDLSSIENVWSILAQRLAQDTPPVTIPG</sequence>
<dbReference type="GO" id="GO:0003676">
    <property type="term" value="F:nucleic acid binding"/>
    <property type="evidence" value="ECO:0007669"/>
    <property type="project" value="InterPro"/>
</dbReference>
<dbReference type="Proteomes" id="UP000887159">
    <property type="component" value="Unassembled WGS sequence"/>
</dbReference>
<dbReference type="EMBL" id="BMAU01021004">
    <property type="protein sequence ID" value="GFX86214.1"/>
    <property type="molecule type" value="Genomic_DNA"/>
</dbReference>
<evidence type="ECO:0000313" key="2">
    <source>
        <dbReference type="Proteomes" id="UP000887159"/>
    </source>
</evidence>
<proteinExistence type="predicted"/>
<protein>
    <recommendedName>
        <fullName evidence="3">Tc1-like transposase DDE domain-containing protein</fullName>
    </recommendedName>
</protein>
<keyword evidence="2" id="KW-1185">Reference proteome</keyword>
<dbReference type="AlphaFoldDB" id="A0A8X6R6A0"/>
<name>A0A8X6R6A0_TRICX</name>
<dbReference type="InterPro" id="IPR036397">
    <property type="entry name" value="RNaseH_sf"/>
</dbReference>
<accession>A0A8X6R6A0</accession>
<evidence type="ECO:0000313" key="1">
    <source>
        <dbReference type="EMBL" id="GFX86214.1"/>
    </source>
</evidence>
<organism evidence="1 2">
    <name type="scientific">Trichonephila clavipes</name>
    <name type="common">Golden silk orbweaver</name>
    <name type="synonym">Nephila clavipes</name>
    <dbReference type="NCBI Taxonomy" id="2585209"/>
    <lineage>
        <taxon>Eukaryota</taxon>
        <taxon>Metazoa</taxon>
        <taxon>Ecdysozoa</taxon>
        <taxon>Arthropoda</taxon>
        <taxon>Chelicerata</taxon>
        <taxon>Arachnida</taxon>
        <taxon>Araneae</taxon>
        <taxon>Araneomorphae</taxon>
        <taxon>Entelegynae</taxon>
        <taxon>Araneoidea</taxon>
        <taxon>Nephilidae</taxon>
        <taxon>Trichonephila</taxon>
    </lineage>
</organism>
<gene>
    <name evidence="1" type="ORF">TNCV_2560961</name>
</gene>
<reference evidence="1" key="1">
    <citation type="submission" date="2020-08" db="EMBL/GenBank/DDBJ databases">
        <title>Multicomponent nature underlies the extraordinary mechanical properties of spider dragline silk.</title>
        <authorList>
            <person name="Kono N."/>
            <person name="Nakamura H."/>
            <person name="Mori M."/>
            <person name="Yoshida Y."/>
            <person name="Ohtoshi R."/>
            <person name="Malay A.D."/>
            <person name="Moran D.A.P."/>
            <person name="Tomita M."/>
            <person name="Numata K."/>
            <person name="Arakawa K."/>
        </authorList>
    </citation>
    <scope>NUCLEOTIDE SEQUENCE</scope>
</reference>
<dbReference type="Gene3D" id="3.30.420.10">
    <property type="entry name" value="Ribonuclease H-like superfamily/Ribonuclease H"/>
    <property type="match status" value="1"/>
</dbReference>